<evidence type="ECO:0000313" key="4">
    <source>
        <dbReference type="Proteomes" id="UP001280121"/>
    </source>
</evidence>
<protein>
    <recommendedName>
        <fullName evidence="2">RNase H type-1 domain-containing protein</fullName>
    </recommendedName>
</protein>
<accession>A0AAD9XN27</accession>
<sequence length="189" mass="21658">MCKGITKTGHFNMEWYDWMLQSLKCNTMVMGRISAYLLFAVTMWFIWKWRCKSVFDTNFKFPIYAVKLNVDGSLTHDLGTSPIGGVIRNHEKSWIEGSALNIGFGCIVEAELWGIFEGLQFMWKTRFKKVVVETVSMTSVCLLINNTSINHSLFSIIHACKALMDKNRCCNIQHVYREGNRVADGLAKL</sequence>
<dbReference type="PANTHER" id="PTHR47723:SF19">
    <property type="entry name" value="POLYNUCLEOTIDYL TRANSFERASE, RIBONUCLEASE H-LIKE SUPERFAMILY PROTEIN"/>
    <property type="match status" value="1"/>
</dbReference>
<dbReference type="Pfam" id="PF13456">
    <property type="entry name" value="RVT_3"/>
    <property type="match status" value="1"/>
</dbReference>
<comment type="caution">
    <text evidence="3">The sequence shown here is derived from an EMBL/GenBank/DDBJ whole genome shotgun (WGS) entry which is preliminary data.</text>
</comment>
<gene>
    <name evidence="3" type="ORF">Ddye_000842</name>
</gene>
<dbReference type="Proteomes" id="UP001280121">
    <property type="component" value="Unassembled WGS sequence"/>
</dbReference>
<dbReference type="InterPro" id="IPR044730">
    <property type="entry name" value="RNase_H-like_dom_plant"/>
</dbReference>
<dbReference type="Gene3D" id="3.30.420.10">
    <property type="entry name" value="Ribonuclease H-like superfamily/Ribonuclease H"/>
    <property type="match status" value="1"/>
</dbReference>
<dbReference type="CDD" id="cd06222">
    <property type="entry name" value="RNase_H_like"/>
    <property type="match status" value="1"/>
</dbReference>
<keyword evidence="1" id="KW-1133">Transmembrane helix</keyword>
<reference evidence="3" key="1">
    <citation type="journal article" date="2023" name="Plant J.">
        <title>Genome sequences and population genomics provide insights into the demographic history, inbreeding, and mutation load of two 'living fossil' tree species of Dipteronia.</title>
        <authorList>
            <person name="Feng Y."/>
            <person name="Comes H.P."/>
            <person name="Chen J."/>
            <person name="Zhu S."/>
            <person name="Lu R."/>
            <person name="Zhang X."/>
            <person name="Li P."/>
            <person name="Qiu J."/>
            <person name="Olsen K.M."/>
            <person name="Qiu Y."/>
        </authorList>
    </citation>
    <scope>NUCLEOTIDE SEQUENCE</scope>
    <source>
        <strain evidence="3">KIB01</strain>
    </source>
</reference>
<dbReference type="InterPro" id="IPR053151">
    <property type="entry name" value="RNase_H-like"/>
</dbReference>
<proteinExistence type="predicted"/>
<evidence type="ECO:0000259" key="2">
    <source>
        <dbReference type="Pfam" id="PF13456"/>
    </source>
</evidence>
<dbReference type="EMBL" id="JANJYI010000001">
    <property type="protein sequence ID" value="KAK2662268.1"/>
    <property type="molecule type" value="Genomic_DNA"/>
</dbReference>
<dbReference type="AlphaFoldDB" id="A0AAD9XN27"/>
<keyword evidence="4" id="KW-1185">Reference proteome</keyword>
<dbReference type="InterPro" id="IPR002156">
    <property type="entry name" value="RNaseH_domain"/>
</dbReference>
<dbReference type="GO" id="GO:0004523">
    <property type="term" value="F:RNA-DNA hybrid ribonuclease activity"/>
    <property type="evidence" value="ECO:0007669"/>
    <property type="project" value="InterPro"/>
</dbReference>
<dbReference type="GO" id="GO:0003676">
    <property type="term" value="F:nucleic acid binding"/>
    <property type="evidence" value="ECO:0007669"/>
    <property type="project" value="InterPro"/>
</dbReference>
<feature type="domain" description="RNase H type-1" evidence="2">
    <location>
        <begin position="69"/>
        <end position="188"/>
    </location>
</feature>
<dbReference type="PANTHER" id="PTHR47723">
    <property type="entry name" value="OS05G0353850 PROTEIN"/>
    <property type="match status" value="1"/>
</dbReference>
<feature type="transmembrane region" description="Helical" evidence="1">
    <location>
        <begin position="29"/>
        <end position="47"/>
    </location>
</feature>
<organism evidence="3 4">
    <name type="scientific">Dipteronia dyeriana</name>
    <dbReference type="NCBI Taxonomy" id="168575"/>
    <lineage>
        <taxon>Eukaryota</taxon>
        <taxon>Viridiplantae</taxon>
        <taxon>Streptophyta</taxon>
        <taxon>Embryophyta</taxon>
        <taxon>Tracheophyta</taxon>
        <taxon>Spermatophyta</taxon>
        <taxon>Magnoliopsida</taxon>
        <taxon>eudicotyledons</taxon>
        <taxon>Gunneridae</taxon>
        <taxon>Pentapetalae</taxon>
        <taxon>rosids</taxon>
        <taxon>malvids</taxon>
        <taxon>Sapindales</taxon>
        <taxon>Sapindaceae</taxon>
        <taxon>Hippocastanoideae</taxon>
        <taxon>Acereae</taxon>
        <taxon>Dipteronia</taxon>
    </lineage>
</organism>
<dbReference type="SUPFAM" id="SSF53098">
    <property type="entry name" value="Ribonuclease H-like"/>
    <property type="match status" value="1"/>
</dbReference>
<dbReference type="InterPro" id="IPR012337">
    <property type="entry name" value="RNaseH-like_sf"/>
</dbReference>
<keyword evidence="1" id="KW-0472">Membrane</keyword>
<evidence type="ECO:0000313" key="3">
    <source>
        <dbReference type="EMBL" id="KAK2662268.1"/>
    </source>
</evidence>
<evidence type="ECO:0000256" key="1">
    <source>
        <dbReference type="SAM" id="Phobius"/>
    </source>
</evidence>
<keyword evidence="1" id="KW-0812">Transmembrane</keyword>
<name>A0AAD9XN27_9ROSI</name>
<dbReference type="InterPro" id="IPR036397">
    <property type="entry name" value="RNaseH_sf"/>
</dbReference>